<feature type="active site" description="Proton donor" evidence="7">
    <location>
        <position position="108"/>
    </location>
</feature>
<proteinExistence type="inferred from homology"/>
<organism evidence="9 10">
    <name type="scientific">Coemansia reversa (strain ATCC 12441 / NRRL 1564)</name>
    <dbReference type="NCBI Taxonomy" id="763665"/>
    <lineage>
        <taxon>Eukaryota</taxon>
        <taxon>Fungi</taxon>
        <taxon>Fungi incertae sedis</taxon>
        <taxon>Zoopagomycota</taxon>
        <taxon>Kickxellomycotina</taxon>
        <taxon>Kickxellomycetes</taxon>
        <taxon>Kickxellales</taxon>
        <taxon>Kickxellaceae</taxon>
        <taxon>Coemansia</taxon>
    </lineage>
</organism>
<dbReference type="GO" id="GO:0005737">
    <property type="term" value="C:cytoplasm"/>
    <property type="evidence" value="ECO:0007669"/>
    <property type="project" value="UniProtKB-SubCell"/>
</dbReference>
<evidence type="ECO:0000256" key="5">
    <source>
        <dbReference type="ARBA" id="ARBA00022912"/>
    </source>
</evidence>
<evidence type="ECO:0000256" key="4">
    <source>
        <dbReference type="ARBA" id="ARBA00022801"/>
    </source>
</evidence>
<evidence type="ECO:0000256" key="1">
    <source>
        <dbReference type="ARBA" id="ARBA00004496"/>
    </source>
</evidence>
<dbReference type="Gene3D" id="3.40.50.2300">
    <property type="match status" value="1"/>
</dbReference>
<dbReference type="Proteomes" id="UP000242474">
    <property type="component" value="Unassembled WGS sequence"/>
</dbReference>
<dbReference type="FunFam" id="3.40.50.2300:FF:000105">
    <property type="entry name" value="Low molecular weight phosphotyrosine protein"/>
    <property type="match status" value="1"/>
</dbReference>
<keyword evidence="5" id="KW-0904">Protein phosphatase</keyword>
<protein>
    <submittedName>
        <fullName evidence="9">Phosphotyrosine protein phosphatases I</fullName>
    </submittedName>
</protein>
<evidence type="ECO:0000256" key="7">
    <source>
        <dbReference type="PIRSR" id="PIRSR617867-1"/>
    </source>
</evidence>
<reference evidence="9 10" key="1">
    <citation type="journal article" date="2015" name="Genome Biol. Evol.">
        <title>Phylogenomic analyses indicate that early fungi evolved digesting cell walls of algal ancestors of land plants.</title>
        <authorList>
            <person name="Chang Y."/>
            <person name="Wang S."/>
            <person name="Sekimoto S."/>
            <person name="Aerts A.L."/>
            <person name="Choi C."/>
            <person name="Clum A."/>
            <person name="LaButti K.M."/>
            <person name="Lindquist E.A."/>
            <person name="Yee Ngan C."/>
            <person name="Ohm R.A."/>
            <person name="Salamov A.A."/>
            <person name="Grigoriev I.V."/>
            <person name="Spatafora J.W."/>
            <person name="Berbee M.L."/>
        </authorList>
    </citation>
    <scope>NUCLEOTIDE SEQUENCE [LARGE SCALE GENOMIC DNA]</scope>
    <source>
        <strain evidence="9 10">NRRL 1564</strain>
    </source>
</reference>
<dbReference type="AlphaFoldDB" id="A0A2G5B9V0"/>
<comment type="subcellular location">
    <subcellularLocation>
        <location evidence="1">Cytoplasm</location>
    </subcellularLocation>
</comment>
<sequence length="150" mass="16564">MAEAVFEDMVKQRGLESQFHIDSAGTAAYHAGEPPDSRSAETCLSNGVPVQHRARQVRKDDFSTFDYILCMDESNLEDLIDAKPNGTRSHVALFGSYSAEKGDRIIKDPYYGGRSGFQTNFAQVTRCSTGFLKELGFSTGSQGHINHTHK</sequence>
<dbReference type="InterPro" id="IPR050438">
    <property type="entry name" value="LMW_PTPase"/>
</dbReference>
<gene>
    <name evidence="9" type="ORF">COEREDRAFT_81736</name>
</gene>
<dbReference type="PRINTS" id="PR00719">
    <property type="entry name" value="LMWPTPASE"/>
</dbReference>
<dbReference type="PANTHER" id="PTHR11717">
    <property type="entry name" value="LOW MOLECULAR WEIGHT PROTEIN TYROSINE PHOSPHATASE"/>
    <property type="match status" value="1"/>
</dbReference>
<dbReference type="CDD" id="cd16343">
    <property type="entry name" value="LMWPTP"/>
    <property type="match status" value="1"/>
</dbReference>
<dbReference type="GO" id="GO:0004726">
    <property type="term" value="F:non-membrane spanning protein tyrosine phosphatase activity"/>
    <property type="evidence" value="ECO:0007669"/>
    <property type="project" value="InterPro"/>
</dbReference>
<dbReference type="Pfam" id="PF01451">
    <property type="entry name" value="LMWPc"/>
    <property type="match status" value="1"/>
</dbReference>
<comment type="similarity">
    <text evidence="2">Belongs to the low molecular weight phosphotyrosine protein phosphatase family.</text>
</comment>
<dbReference type="PRINTS" id="PR00720">
    <property type="entry name" value="MAMMALPTPASE"/>
</dbReference>
<evidence type="ECO:0000313" key="10">
    <source>
        <dbReference type="Proteomes" id="UP000242474"/>
    </source>
</evidence>
<dbReference type="STRING" id="763665.A0A2G5B9V0"/>
<evidence type="ECO:0000256" key="2">
    <source>
        <dbReference type="ARBA" id="ARBA00011063"/>
    </source>
</evidence>
<evidence type="ECO:0000259" key="8">
    <source>
        <dbReference type="SMART" id="SM00226"/>
    </source>
</evidence>
<name>A0A2G5B9V0_COERN</name>
<keyword evidence="3" id="KW-0963">Cytoplasm</keyword>
<dbReference type="SMART" id="SM00226">
    <property type="entry name" value="LMWPc"/>
    <property type="match status" value="1"/>
</dbReference>
<dbReference type="PANTHER" id="PTHR11717:SF7">
    <property type="entry name" value="LOW MOLECULAR WEIGHT PHOSPHOTYROSINE PROTEIN PHOSPHATASE"/>
    <property type="match status" value="1"/>
</dbReference>
<evidence type="ECO:0000313" key="9">
    <source>
        <dbReference type="EMBL" id="PIA15799.1"/>
    </source>
</evidence>
<evidence type="ECO:0000256" key="3">
    <source>
        <dbReference type="ARBA" id="ARBA00022490"/>
    </source>
</evidence>
<keyword evidence="10" id="KW-1185">Reference proteome</keyword>
<feature type="domain" description="Phosphotyrosine protein phosphatase I" evidence="8">
    <location>
        <begin position="1"/>
        <end position="134"/>
    </location>
</feature>
<dbReference type="InterPro" id="IPR036196">
    <property type="entry name" value="Ptyr_pPase_sf"/>
</dbReference>
<dbReference type="InterPro" id="IPR002115">
    <property type="entry name" value="Tyr_Pase_low_mol_wt_mml"/>
</dbReference>
<dbReference type="EMBL" id="KZ303504">
    <property type="protein sequence ID" value="PIA15799.1"/>
    <property type="molecule type" value="Genomic_DNA"/>
</dbReference>
<dbReference type="OrthoDB" id="3388at2759"/>
<dbReference type="InterPro" id="IPR017867">
    <property type="entry name" value="Tyr_phospatase_low_mol_wt"/>
</dbReference>
<keyword evidence="4" id="KW-0378">Hydrolase</keyword>
<evidence type="ECO:0000256" key="6">
    <source>
        <dbReference type="ARBA" id="ARBA00051722"/>
    </source>
</evidence>
<dbReference type="GO" id="GO:0003993">
    <property type="term" value="F:acid phosphatase activity"/>
    <property type="evidence" value="ECO:0007669"/>
    <property type="project" value="InterPro"/>
</dbReference>
<comment type="catalytic activity">
    <reaction evidence="6">
        <text>O-phospho-L-tyrosyl-[protein] + H2O = L-tyrosyl-[protein] + phosphate</text>
        <dbReference type="Rhea" id="RHEA:10684"/>
        <dbReference type="Rhea" id="RHEA-COMP:10136"/>
        <dbReference type="Rhea" id="RHEA-COMP:20101"/>
        <dbReference type="ChEBI" id="CHEBI:15377"/>
        <dbReference type="ChEBI" id="CHEBI:43474"/>
        <dbReference type="ChEBI" id="CHEBI:46858"/>
        <dbReference type="ChEBI" id="CHEBI:61978"/>
        <dbReference type="EC" id="3.1.3.48"/>
    </reaction>
</comment>
<dbReference type="InterPro" id="IPR023485">
    <property type="entry name" value="Ptyr_pPase"/>
</dbReference>
<dbReference type="SUPFAM" id="SSF52788">
    <property type="entry name" value="Phosphotyrosine protein phosphatases I"/>
    <property type="match status" value="1"/>
</dbReference>
<accession>A0A2G5B9V0</accession>